<dbReference type="InParanoid" id="C8UZY2"/>
<gene>
    <name evidence="2" type="ORF">ANIA_10742</name>
</gene>
<keyword evidence="3" id="KW-1185">Reference proteome</keyword>
<evidence type="ECO:0000313" key="2">
    <source>
        <dbReference type="EMBL" id="CBF70663.1"/>
    </source>
</evidence>
<dbReference type="VEuPathDB" id="FungiDB:AN10742"/>
<reference evidence="3" key="2">
    <citation type="journal article" date="2009" name="Fungal Genet. Biol.">
        <title>The 2008 update of the Aspergillus nidulans genome annotation: a community effort.</title>
        <authorList>
            <person name="Wortman J.R."/>
            <person name="Gilsenan J.M."/>
            <person name="Joardar V."/>
            <person name="Deegan J."/>
            <person name="Clutterbuck J."/>
            <person name="Andersen M.R."/>
            <person name="Archer D."/>
            <person name="Bencina M."/>
            <person name="Braus G."/>
            <person name="Coutinho P."/>
            <person name="von Dohren H."/>
            <person name="Doonan J."/>
            <person name="Driessen A.J."/>
            <person name="Durek P."/>
            <person name="Espeso E."/>
            <person name="Fekete E."/>
            <person name="Flipphi M."/>
            <person name="Estrada C.G."/>
            <person name="Geysens S."/>
            <person name="Goldman G."/>
            <person name="de Groot P.W."/>
            <person name="Hansen K."/>
            <person name="Harris S.D."/>
            <person name="Heinekamp T."/>
            <person name="Helmstaedt K."/>
            <person name="Henrissat B."/>
            <person name="Hofmann G."/>
            <person name="Homan T."/>
            <person name="Horio T."/>
            <person name="Horiuchi H."/>
            <person name="James S."/>
            <person name="Jones M."/>
            <person name="Karaffa L."/>
            <person name="Karanyi Z."/>
            <person name="Kato M."/>
            <person name="Keller N."/>
            <person name="Kelly D.E."/>
            <person name="Kiel J.A."/>
            <person name="Kim J.M."/>
            <person name="van der Klei I.J."/>
            <person name="Klis F.M."/>
            <person name="Kovalchuk A."/>
            <person name="Krasevec N."/>
            <person name="Kubicek C.P."/>
            <person name="Liu B."/>
            <person name="Maccabe A."/>
            <person name="Meyer V."/>
            <person name="Mirabito P."/>
            <person name="Miskei M."/>
            <person name="Mos M."/>
            <person name="Mullins J."/>
            <person name="Nelson D.R."/>
            <person name="Nielsen J."/>
            <person name="Oakley B.R."/>
            <person name="Osmani S.A."/>
            <person name="Pakula T."/>
            <person name="Paszewski A."/>
            <person name="Paulsen I."/>
            <person name="Pilsyk S."/>
            <person name="Pocsi I."/>
            <person name="Punt P.J."/>
            <person name="Ram A.F."/>
            <person name="Ren Q."/>
            <person name="Robellet X."/>
            <person name="Robson G."/>
            <person name="Seiboth B."/>
            <person name="van Solingen P."/>
            <person name="Specht T."/>
            <person name="Sun J."/>
            <person name="Taheri-Talesh N."/>
            <person name="Takeshita N."/>
            <person name="Ussery D."/>
            <person name="vanKuyk P.A."/>
            <person name="Visser H."/>
            <person name="van de Vondervoort P.J."/>
            <person name="de Vries R.P."/>
            <person name="Walton J."/>
            <person name="Xiang X."/>
            <person name="Xiong Y."/>
            <person name="Zeng A.P."/>
            <person name="Brandt B.W."/>
            <person name="Cornell M.J."/>
            <person name="van den Hondel C.A."/>
            <person name="Visser J."/>
            <person name="Oliver S.G."/>
            <person name="Turner G."/>
        </authorList>
    </citation>
    <scope>GENOME REANNOTATION</scope>
    <source>
        <strain evidence="3">FGSC A4 / ATCC 38163 / CBS 112.46 / NRRL 194 / M139</strain>
    </source>
</reference>
<accession>C8UZY2</accession>
<evidence type="ECO:0000256" key="1">
    <source>
        <dbReference type="SAM" id="MobiDB-lite"/>
    </source>
</evidence>
<proteinExistence type="predicted"/>
<dbReference type="GeneID" id="74896576"/>
<evidence type="ECO:0000313" key="3">
    <source>
        <dbReference type="Proteomes" id="UP000000560"/>
    </source>
</evidence>
<organism evidence="2 3">
    <name type="scientific">Emericella nidulans (strain FGSC A4 / ATCC 38163 / CBS 112.46 / NRRL 194 / M139)</name>
    <name type="common">Aspergillus nidulans</name>
    <dbReference type="NCBI Taxonomy" id="227321"/>
    <lineage>
        <taxon>Eukaryota</taxon>
        <taxon>Fungi</taxon>
        <taxon>Dikarya</taxon>
        <taxon>Ascomycota</taxon>
        <taxon>Pezizomycotina</taxon>
        <taxon>Eurotiomycetes</taxon>
        <taxon>Eurotiomycetidae</taxon>
        <taxon>Eurotiales</taxon>
        <taxon>Aspergillaceae</taxon>
        <taxon>Aspergillus</taxon>
        <taxon>Aspergillus subgen. Nidulantes</taxon>
    </lineage>
</organism>
<reference evidence="3" key="1">
    <citation type="journal article" date="2005" name="Nature">
        <title>Sequencing of Aspergillus nidulans and comparative analysis with A. fumigatus and A. oryzae.</title>
        <authorList>
            <person name="Galagan J.E."/>
            <person name="Calvo S.E."/>
            <person name="Cuomo C."/>
            <person name="Ma L.J."/>
            <person name="Wortman J.R."/>
            <person name="Batzoglou S."/>
            <person name="Lee S.I."/>
            <person name="Basturkmen M."/>
            <person name="Spevak C.C."/>
            <person name="Clutterbuck J."/>
            <person name="Kapitonov V."/>
            <person name="Jurka J."/>
            <person name="Scazzocchio C."/>
            <person name="Farman M."/>
            <person name="Butler J."/>
            <person name="Purcell S."/>
            <person name="Harris S."/>
            <person name="Braus G.H."/>
            <person name="Draht O."/>
            <person name="Busch S."/>
            <person name="D'Enfert C."/>
            <person name="Bouchier C."/>
            <person name="Goldman G.H."/>
            <person name="Bell-Pedersen D."/>
            <person name="Griffiths-Jones S."/>
            <person name="Doonan J.H."/>
            <person name="Yu J."/>
            <person name="Vienken K."/>
            <person name="Pain A."/>
            <person name="Freitag M."/>
            <person name="Selker E.U."/>
            <person name="Archer D.B."/>
            <person name="Penalva M.A."/>
            <person name="Oakley B.R."/>
            <person name="Momany M."/>
            <person name="Tanaka T."/>
            <person name="Kumagai T."/>
            <person name="Asai K."/>
            <person name="Machida M."/>
            <person name="Nierman W.C."/>
            <person name="Denning D.W."/>
            <person name="Caddick M."/>
            <person name="Hynes M."/>
            <person name="Paoletti M."/>
            <person name="Fischer R."/>
            <person name="Miller B."/>
            <person name="Dyer P."/>
            <person name="Sachs M.S."/>
            <person name="Osmani S.A."/>
            <person name="Birren B.W."/>
        </authorList>
    </citation>
    <scope>NUCLEOTIDE SEQUENCE [LARGE SCALE GENOMIC DNA]</scope>
    <source>
        <strain evidence="3">FGSC A4 / ATCC 38163 / CBS 112.46 / NRRL 194 / M139</strain>
    </source>
</reference>
<dbReference type="Proteomes" id="UP000000560">
    <property type="component" value="Chromosome I"/>
</dbReference>
<dbReference type="KEGG" id="ani:ANIA_10742"/>
<dbReference type="HOGENOM" id="CLU_2210006_0_0_1"/>
<dbReference type="AlphaFoldDB" id="C8UZY2"/>
<feature type="region of interest" description="Disordered" evidence="1">
    <location>
        <begin position="1"/>
        <end position="24"/>
    </location>
</feature>
<sequence length="107" mass="11984">MMKGRRIQDPASTPYIELQNGSPQSHMDYGPAANYFCLSTSPRIKVFSRHLQIRPRSNCATQSNVTRRTNDRILMKPVSSIQYISGSFSTASCGAKPQKRHKSPSQP</sequence>
<protein>
    <submittedName>
        <fullName evidence="2">Uncharacterized protein</fullName>
    </submittedName>
</protein>
<dbReference type="EMBL" id="BN001301">
    <property type="protein sequence ID" value="CBF70663.1"/>
    <property type="molecule type" value="Genomic_DNA"/>
</dbReference>
<dbReference type="RefSeq" id="XP_050467065.1">
    <property type="nucleotide sequence ID" value="XM_050612621.1"/>
</dbReference>
<name>C8UZY2_EMENI</name>